<comment type="similarity">
    <text evidence="6">Belongs to the ABC-4 integral membrane protein family.</text>
</comment>
<proteinExistence type="inferred from homology"/>
<evidence type="ECO:0000256" key="7">
    <source>
        <dbReference type="SAM" id="Phobius"/>
    </source>
</evidence>
<evidence type="ECO:0000313" key="11">
    <source>
        <dbReference type="Proteomes" id="UP000521748"/>
    </source>
</evidence>
<keyword evidence="2" id="KW-1003">Cell membrane</keyword>
<keyword evidence="4 7" id="KW-1133">Transmembrane helix</keyword>
<accession>A0A7Y9LVM5</accession>
<dbReference type="EMBL" id="JACBYQ010000002">
    <property type="protein sequence ID" value="NYE96443.1"/>
    <property type="molecule type" value="Genomic_DNA"/>
</dbReference>
<dbReference type="InterPro" id="IPR050250">
    <property type="entry name" value="Macrolide_Exporter_MacB"/>
</dbReference>
<dbReference type="PANTHER" id="PTHR30572">
    <property type="entry name" value="MEMBRANE COMPONENT OF TRANSPORTER-RELATED"/>
    <property type="match status" value="1"/>
</dbReference>
<feature type="transmembrane region" description="Helical" evidence="7">
    <location>
        <begin position="267"/>
        <end position="292"/>
    </location>
</feature>
<sequence length="396" mass="41743">MTGFFAAVVEAWGEFKVHKTRVLLSLIGVALSVAALSTVVGMGDLARESIQQSQERSGGRSATVSAYISPGPGVTMTSSRQKFIAVMKQYQLEYFSTEQQFQLSFQFPNGVQQAQASAVDPAYGVIHRLKLFKGHWFAPDDAQRLAPALVVNQTFYQSIGSPNLNTDPEISATGEKGTSMIIIGVLPNQYGPLEPASAYLLPEAAASLGVGALDAGFNAQIWSQVGQADQLTASLRGDLQSAFPAAQVSVNRSDYAAMGDPYLQIELVVGAIAGVVMFLGILSLLNISMVTIKHRVREIGIRRSFGATGARVFFGVLMESVVATTIAGILGVMLAIAIVKNPQLESFIGPGIADYPPFPISAALIGLASAVLAGALAGALPALVAVRVKVIDAIRF</sequence>
<evidence type="ECO:0000259" key="8">
    <source>
        <dbReference type="Pfam" id="PF02687"/>
    </source>
</evidence>
<dbReference type="Proteomes" id="UP000521748">
    <property type="component" value="Unassembled WGS sequence"/>
</dbReference>
<dbReference type="GO" id="GO:0022857">
    <property type="term" value="F:transmembrane transporter activity"/>
    <property type="evidence" value="ECO:0007669"/>
    <property type="project" value="TreeGrafter"/>
</dbReference>
<comment type="subcellular location">
    <subcellularLocation>
        <location evidence="1">Cell membrane</location>
        <topology evidence="1">Multi-pass membrane protein</topology>
    </subcellularLocation>
</comment>
<organism evidence="10 11">
    <name type="scientific">Psychromicrobium silvestre</name>
    <dbReference type="NCBI Taxonomy" id="1645614"/>
    <lineage>
        <taxon>Bacteria</taxon>
        <taxon>Bacillati</taxon>
        <taxon>Actinomycetota</taxon>
        <taxon>Actinomycetes</taxon>
        <taxon>Micrococcales</taxon>
        <taxon>Micrococcaceae</taxon>
        <taxon>Psychromicrobium</taxon>
    </lineage>
</organism>
<name>A0A7Y9LVM5_9MICC</name>
<dbReference type="GO" id="GO:0005886">
    <property type="term" value="C:plasma membrane"/>
    <property type="evidence" value="ECO:0007669"/>
    <property type="project" value="UniProtKB-SubCell"/>
</dbReference>
<feature type="transmembrane region" description="Helical" evidence="7">
    <location>
        <begin position="312"/>
        <end position="338"/>
    </location>
</feature>
<dbReference type="Pfam" id="PF12704">
    <property type="entry name" value="MacB_PCD"/>
    <property type="match status" value="1"/>
</dbReference>
<protein>
    <submittedName>
        <fullName evidence="10">Putative ABC transport system permease protein</fullName>
    </submittedName>
</protein>
<feature type="domain" description="MacB-like periplasmic core" evidence="9">
    <location>
        <begin position="23"/>
        <end position="202"/>
    </location>
</feature>
<feature type="transmembrane region" description="Helical" evidence="7">
    <location>
        <begin position="22"/>
        <end position="43"/>
    </location>
</feature>
<feature type="transmembrane region" description="Helical" evidence="7">
    <location>
        <begin position="358"/>
        <end position="386"/>
    </location>
</feature>
<keyword evidence="3 7" id="KW-0812">Transmembrane</keyword>
<evidence type="ECO:0000256" key="1">
    <source>
        <dbReference type="ARBA" id="ARBA00004651"/>
    </source>
</evidence>
<gene>
    <name evidence="10" type="ORF">FHU41_002693</name>
</gene>
<evidence type="ECO:0000256" key="4">
    <source>
        <dbReference type="ARBA" id="ARBA00022989"/>
    </source>
</evidence>
<dbReference type="PANTHER" id="PTHR30572:SF4">
    <property type="entry name" value="ABC TRANSPORTER PERMEASE YTRF"/>
    <property type="match status" value="1"/>
</dbReference>
<dbReference type="InterPro" id="IPR025857">
    <property type="entry name" value="MacB_PCD"/>
</dbReference>
<dbReference type="InterPro" id="IPR003838">
    <property type="entry name" value="ABC3_permease_C"/>
</dbReference>
<evidence type="ECO:0000256" key="6">
    <source>
        <dbReference type="ARBA" id="ARBA00038076"/>
    </source>
</evidence>
<keyword evidence="5 7" id="KW-0472">Membrane</keyword>
<dbReference type="RefSeq" id="WP_179390098.1">
    <property type="nucleotide sequence ID" value="NZ_JACBYQ010000002.1"/>
</dbReference>
<reference evidence="10 11" key="1">
    <citation type="submission" date="2020-07" db="EMBL/GenBank/DDBJ databases">
        <title>Sequencing the genomes of 1000 actinobacteria strains.</title>
        <authorList>
            <person name="Klenk H.-P."/>
        </authorList>
    </citation>
    <scope>NUCLEOTIDE SEQUENCE [LARGE SCALE GENOMIC DNA]</scope>
    <source>
        <strain evidence="10 11">DSM 102047</strain>
    </source>
</reference>
<keyword evidence="11" id="KW-1185">Reference proteome</keyword>
<dbReference type="AlphaFoldDB" id="A0A7Y9LVM5"/>
<evidence type="ECO:0000256" key="5">
    <source>
        <dbReference type="ARBA" id="ARBA00023136"/>
    </source>
</evidence>
<evidence type="ECO:0000256" key="3">
    <source>
        <dbReference type="ARBA" id="ARBA00022692"/>
    </source>
</evidence>
<evidence type="ECO:0000313" key="10">
    <source>
        <dbReference type="EMBL" id="NYE96443.1"/>
    </source>
</evidence>
<dbReference type="Pfam" id="PF02687">
    <property type="entry name" value="FtsX"/>
    <property type="match status" value="1"/>
</dbReference>
<comment type="caution">
    <text evidence="10">The sequence shown here is derived from an EMBL/GenBank/DDBJ whole genome shotgun (WGS) entry which is preliminary data.</text>
</comment>
<feature type="domain" description="ABC3 transporter permease C-terminal" evidence="8">
    <location>
        <begin position="271"/>
        <end position="386"/>
    </location>
</feature>
<evidence type="ECO:0000259" key="9">
    <source>
        <dbReference type="Pfam" id="PF12704"/>
    </source>
</evidence>
<evidence type="ECO:0000256" key="2">
    <source>
        <dbReference type="ARBA" id="ARBA00022475"/>
    </source>
</evidence>